<keyword evidence="3" id="KW-1003">Cell membrane</keyword>
<dbReference type="Proteomes" id="UP000215145">
    <property type="component" value="Unassembled WGS sequence"/>
</dbReference>
<sequence length="298" mass="33489">MVGFLQKWGLPAVLLGPFLILITIFFIAPVVLIVILAFTNMDSSMVWDLNGLLNFKKMASDPNLSEIMLNTVFYVTLTLSLNIFLGLSLALLTTYFIKQESVGLIIRTIWMLPRISPPVVYILLWLWFFDPSEYGVLNSLRMIFDMPPANFLADQPMTAIVLANGLIGASYGMIIFSAAIKSIPGDLFMAARVDGAAERSIIFDIIIPAVKWPLMFVTLWQLLSLLTSYEYILLLTKGGPLFETEVLALYSYHKAFQSFEYGYGSAVALVLVVIALICTFIFWRIFGMDKMIKSSRIE</sequence>
<feature type="transmembrane region" description="Helical" evidence="7">
    <location>
        <begin position="157"/>
        <end position="180"/>
    </location>
</feature>
<evidence type="ECO:0000313" key="9">
    <source>
        <dbReference type="EMBL" id="OXM17503.1"/>
    </source>
</evidence>
<dbReference type="PANTHER" id="PTHR30193">
    <property type="entry name" value="ABC TRANSPORTER PERMEASE PROTEIN"/>
    <property type="match status" value="1"/>
</dbReference>
<name>A0A229P5F9_9BACL</name>
<feature type="domain" description="ABC transmembrane type-1" evidence="8">
    <location>
        <begin position="68"/>
        <end position="282"/>
    </location>
</feature>
<reference evidence="9 10" key="1">
    <citation type="submission" date="2017-07" db="EMBL/GenBank/DDBJ databases">
        <title>Paenibacillus herberti R33 genome sequencing and assembly.</title>
        <authorList>
            <person name="Su W."/>
        </authorList>
    </citation>
    <scope>NUCLEOTIDE SEQUENCE [LARGE SCALE GENOMIC DNA]</scope>
    <source>
        <strain evidence="9 10">R33</strain>
    </source>
</reference>
<dbReference type="Gene3D" id="1.10.3720.10">
    <property type="entry name" value="MetI-like"/>
    <property type="match status" value="1"/>
</dbReference>
<dbReference type="GO" id="GO:0005886">
    <property type="term" value="C:plasma membrane"/>
    <property type="evidence" value="ECO:0007669"/>
    <property type="project" value="UniProtKB-SubCell"/>
</dbReference>
<organism evidence="9 10">
    <name type="scientific">Paenibacillus herberti</name>
    <dbReference type="NCBI Taxonomy" id="1619309"/>
    <lineage>
        <taxon>Bacteria</taxon>
        <taxon>Bacillati</taxon>
        <taxon>Bacillota</taxon>
        <taxon>Bacilli</taxon>
        <taxon>Bacillales</taxon>
        <taxon>Paenibacillaceae</taxon>
        <taxon>Paenibacillus</taxon>
    </lineage>
</organism>
<dbReference type="EMBL" id="NMUQ01000001">
    <property type="protein sequence ID" value="OXM17503.1"/>
    <property type="molecule type" value="Genomic_DNA"/>
</dbReference>
<comment type="caution">
    <text evidence="9">The sequence shown here is derived from an EMBL/GenBank/DDBJ whole genome shotgun (WGS) entry which is preliminary data.</text>
</comment>
<dbReference type="GO" id="GO:0055085">
    <property type="term" value="P:transmembrane transport"/>
    <property type="evidence" value="ECO:0007669"/>
    <property type="project" value="InterPro"/>
</dbReference>
<evidence type="ECO:0000256" key="6">
    <source>
        <dbReference type="ARBA" id="ARBA00023136"/>
    </source>
</evidence>
<dbReference type="InterPro" id="IPR051393">
    <property type="entry name" value="ABC_transporter_permease"/>
</dbReference>
<evidence type="ECO:0000256" key="5">
    <source>
        <dbReference type="ARBA" id="ARBA00022989"/>
    </source>
</evidence>
<dbReference type="PROSITE" id="PS50928">
    <property type="entry name" value="ABC_TM1"/>
    <property type="match status" value="1"/>
</dbReference>
<dbReference type="InterPro" id="IPR035906">
    <property type="entry name" value="MetI-like_sf"/>
</dbReference>
<feature type="transmembrane region" description="Helical" evidence="7">
    <location>
        <begin position="109"/>
        <end position="128"/>
    </location>
</feature>
<keyword evidence="2 7" id="KW-0813">Transport</keyword>
<keyword evidence="10" id="KW-1185">Reference proteome</keyword>
<dbReference type="OrthoDB" id="9783714at2"/>
<comment type="similarity">
    <text evidence="7">Belongs to the binding-protein-dependent transport system permease family.</text>
</comment>
<feature type="transmembrane region" description="Helical" evidence="7">
    <location>
        <begin position="261"/>
        <end position="286"/>
    </location>
</feature>
<evidence type="ECO:0000259" key="8">
    <source>
        <dbReference type="PROSITE" id="PS50928"/>
    </source>
</evidence>
<gene>
    <name evidence="9" type="ORF">CGZ75_06155</name>
</gene>
<evidence type="ECO:0000256" key="7">
    <source>
        <dbReference type="RuleBase" id="RU363032"/>
    </source>
</evidence>
<dbReference type="Pfam" id="PF00528">
    <property type="entry name" value="BPD_transp_1"/>
    <property type="match status" value="1"/>
</dbReference>
<dbReference type="PANTHER" id="PTHR30193:SF37">
    <property type="entry name" value="INNER MEMBRANE ABC TRANSPORTER PERMEASE PROTEIN YCJO"/>
    <property type="match status" value="1"/>
</dbReference>
<evidence type="ECO:0000256" key="4">
    <source>
        <dbReference type="ARBA" id="ARBA00022692"/>
    </source>
</evidence>
<dbReference type="CDD" id="cd06261">
    <property type="entry name" value="TM_PBP2"/>
    <property type="match status" value="1"/>
</dbReference>
<comment type="subcellular location">
    <subcellularLocation>
        <location evidence="1 7">Cell membrane</location>
        <topology evidence="1 7">Multi-pass membrane protein</topology>
    </subcellularLocation>
</comment>
<evidence type="ECO:0000313" key="10">
    <source>
        <dbReference type="Proteomes" id="UP000215145"/>
    </source>
</evidence>
<dbReference type="SUPFAM" id="SSF161098">
    <property type="entry name" value="MetI-like"/>
    <property type="match status" value="1"/>
</dbReference>
<feature type="transmembrane region" description="Helical" evidence="7">
    <location>
        <begin position="12"/>
        <end position="38"/>
    </location>
</feature>
<evidence type="ECO:0000256" key="2">
    <source>
        <dbReference type="ARBA" id="ARBA00022448"/>
    </source>
</evidence>
<dbReference type="InterPro" id="IPR000515">
    <property type="entry name" value="MetI-like"/>
</dbReference>
<accession>A0A229P5F9</accession>
<keyword evidence="4 7" id="KW-0812">Transmembrane</keyword>
<feature type="transmembrane region" description="Helical" evidence="7">
    <location>
        <begin position="201"/>
        <end position="223"/>
    </location>
</feature>
<evidence type="ECO:0000256" key="3">
    <source>
        <dbReference type="ARBA" id="ARBA00022475"/>
    </source>
</evidence>
<protein>
    <submittedName>
        <fullName evidence="9">ABC transporter</fullName>
    </submittedName>
</protein>
<keyword evidence="5 7" id="KW-1133">Transmembrane helix</keyword>
<dbReference type="AlphaFoldDB" id="A0A229P5F9"/>
<keyword evidence="6 7" id="KW-0472">Membrane</keyword>
<evidence type="ECO:0000256" key="1">
    <source>
        <dbReference type="ARBA" id="ARBA00004651"/>
    </source>
</evidence>
<feature type="transmembrane region" description="Helical" evidence="7">
    <location>
        <begin position="72"/>
        <end position="97"/>
    </location>
</feature>
<proteinExistence type="inferred from homology"/>